<keyword evidence="2" id="KW-0677">Repeat</keyword>
<dbReference type="InterPro" id="IPR058923">
    <property type="entry name" value="RCC1-like_dom"/>
</dbReference>
<dbReference type="EMBL" id="CP158487">
    <property type="protein sequence ID" value="XDN89236.1"/>
    <property type="molecule type" value="Genomic_DNA"/>
</dbReference>
<dbReference type="PANTHER" id="PTHR45982:SF1">
    <property type="entry name" value="REGULATOR OF CHROMOSOME CONDENSATION"/>
    <property type="match status" value="1"/>
</dbReference>
<dbReference type="Pfam" id="PF25390">
    <property type="entry name" value="WD40_RLD"/>
    <property type="match status" value="1"/>
</dbReference>
<dbReference type="RefSeq" id="WP_369000500.1">
    <property type="nucleotide sequence ID" value="NZ_CP158487.1"/>
</dbReference>
<dbReference type="PRINTS" id="PR00633">
    <property type="entry name" value="RCCNDNSATION"/>
</dbReference>
<evidence type="ECO:0000259" key="4">
    <source>
        <dbReference type="Pfam" id="PF25390"/>
    </source>
</evidence>
<dbReference type="InterPro" id="IPR000408">
    <property type="entry name" value="Reg_chr_condens"/>
</dbReference>
<gene>
    <name evidence="5" type="ORF">TM074_00820</name>
</gene>
<evidence type="ECO:0000256" key="1">
    <source>
        <dbReference type="ARBA" id="ARBA00022658"/>
    </source>
</evidence>
<dbReference type="PROSITE" id="PS50012">
    <property type="entry name" value="RCC1_3"/>
    <property type="match status" value="6"/>
</dbReference>
<evidence type="ECO:0000256" key="2">
    <source>
        <dbReference type="ARBA" id="ARBA00022737"/>
    </source>
</evidence>
<keyword evidence="3" id="KW-0812">Transmembrane</keyword>
<accession>A0AB39J911</accession>
<dbReference type="GO" id="GO:0005737">
    <property type="term" value="C:cytoplasm"/>
    <property type="evidence" value="ECO:0007669"/>
    <property type="project" value="TreeGrafter"/>
</dbReference>
<dbReference type="GO" id="GO:0005085">
    <property type="term" value="F:guanyl-nucleotide exchange factor activity"/>
    <property type="evidence" value="ECO:0007669"/>
    <property type="project" value="TreeGrafter"/>
</dbReference>
<dbReference type="SUPFAM" id="SSF50985">
    <property type="entry name" value="RCC1/BLIP-II"/>
    <property type="match status" value="1"/>
</dbReference>
<evidence type="ECO:0000313" key="5">
    <source>
        <dbReference type="EMBL" id="XDN89236.1"/>
    </source>
</evidence>
<dbReference type="InterPro" id="IPR051553">
    <property type="entry name" value="Ran_GTPase-activating"/>
</dbReference>
<feature type="domain" description="RCC1-like" evidence="4">
    <location>
        <begin position="158"/>
        <end position="480"/>
    </location>
</feature>
<dbReference type="AlphaFoldDB" id="A0AB39J911"/>
<feature type="transmembrane region" description="Helical" evidence="3">
    <location>
        <begin position="16"/>
        <end position="37"/>
    </location>
</feature>
<dbReference type="PANTHER" id="PTHR45982">
    <property type="entry name" value="REGULATOR OF CHROMOSOME CONDENSATION"/>
    <property type="match status" value="1"/>
</dbReference>
<protein>
    <recommendedName>
        <fullName evidence="4">RCC1-like domain-containing protein</fullName>
    </recommendedName>
</protein>
<name>A0AB39J911_9BACT</name>
<keyword evidence="3" id="KW-0472">Membrane</keyword>
<keyword evidence="1" id="KW-0344">Guanine-nucleotide releasing factor</keyword>
<dbReference type="InterPro" id="IPR009091">
    <property type="entry name" value="RCC1/BLIP-II"/>
</dbReference>
<evidence type="ECO:0000256" key="3">
    <source>
        <dbReference type="SAM" id="Phobius"/>
    </source>
</evidence>
<organism evidence="5">
    <name type="scientific">Candidatus Nanosynbacter sp. TM7-074</name>
    <dbReference type="NCBI Taxonomy" id="3158573"/>
    <lineage>
        <taxon>Bacteria</taxon>
        <taxon>Candidatus Saccharimonadota</taxon>
        <taxon>Candidatus Saccharimonadia</taxon>
        <taxon>Candidatus Nanosynbacterales</taxon>
        <taxon>Candidatus Nanosynbacteraceae</taxon>
        <taxon>Candidatus Nanosynbacter</taxon>
    </lineage>
</organism>
<sequence>MIKNKKSLLIKNRRRTGYYFTFGGIIAVFAVMSFIFVTSQQSHATIPAGGKQNEIGQVSYRFYSPSNSANPGAPLAGTNTQAILSKPGADFRLRVGVQNKGLFTKSLAAVGEGHNHGCAILSDNKAYCWGEDAWGALGTNSTSDSSTPTPIYTDGDLSGKAIKQIATGDWHSCAIASDNRVYCWGYGSNGELGNGTYNQANAPVAVSTSGVMSGKNITQIATGFNHNCALDSDGKIYCWGQNAYGELGNNSTTISNVPVATSMNDFGGRRVKQIIAGFFYSCALTTDGSVFCWGTTENGRIGTGQTSGYSARPVQISFGGKKVESISGHATHACAVISGSQGLYCWGKNNRGQIGNGSTTDSHAPSPASVSGILGGGKTIRRVKANYEHTCVLISNGDVYCWGAGDKGQLGNGSTSDSTSPVKVNMPSITADNTISDIASGSNYSCALTTRGYVYCWGENSHYQLGNSLSSNALTPTSLSTPGRTIGDSAIKLRAEYAKKGSAVTCSAVNGAAWQPINGAAKLRYATSGPADGTAITKISDDPTLPEDTVGTRPQTIVRKNSPWTTFANTQDIAAGEVGVWDLMLVDRGLDRNENYCVRLVTDTTAAPGTSVDTYEVYPEFKTAPGSLDLRFANSAGTTVVNPTARFTNATTSRNSVITGAYLSDTSSKQIEVVNTQTDAGWSVVLSASNGSTARWQQSGGTKSYMFNGNSDTQGFLSVKFAAAYVVTSASGRSLSGSWCNTSGVQKGSDLQFQAGGANANSITLMSSSSSTDQLGCAFLLRNVRLNQTIPAYQSPGVYNLPMTLTVTAQ</sequence>
<dbReference type="Gene3D" id="2.130.10.30">
    <property type="entry name" value="Regulator of chromosome condensation 1/beta-lactamase-inhibitor protein II"/>
    <property type="match status" value="2"/>
</dbReference>
<proteinExistence type="predicted"/>
<keyword evidence="3" id="KW-1133">Transmembrane helix</keyword>
<reference evidence="5" key="1">
    <citation type="submission" date="2024-06" db="EMBL/GenBank/DDBJ databases">
        <authorList>
            <person name="Atkinson C."/>
            <person name="McLean J."/>
            <person name="Gallagher L."/>
            <person name="Bor B."/>
            <person name="Mougous J."/>
        </authorList>
    </citation>
    <scope>NUCLEOTIDE SEQUENCE</scope>
    <source>
        <strain evidence="5">TM7-074</strain>
    </source>
</reference>